<organism evidence="1 2">
    <name type="scientific">Pseudomonas kilonensis</name>
    <dbReference type="NCBI Taxonomy" id="132476"/>
    <lineage>
        <taxon>Bacteria</taxon>
        <taxon>Pseudomonadati</taxon>
        <taxon>Pseudomonadota</taxon>
        <taxon>Gammaproteobacteria</taxon>
        <taxon>Pseudomonadales</taxon>
        <taxon>Pseudomonadaceae</taxon>
        <taxon>Pseudomonas</taxon>
    </lineage>
</organism>
<evidence type="ECO:0000313" key="1">
    <source>
        <dbReference type="EMBL" id="SEE61879.1"/>
    </source>
</evidence>
<reference evidence="1 2" key="1">
    <citation type="submission" date="2016-10" db="EMBL/GenBank/DDBJ databases">
        <authorList>
            <person name="Varghese N."/>
            <person name="Submissions S."/>
        </authorList>
    </citation>
    <scope>NUCLEOTIDE SEQUENCE [LARGE SCALE GENOMIC DNA]</scope>
    <source>
        <strain evidence="1 2">BS3780</strain>
    </source>
</reference>
<proteinExistence type="predicted"/>
<accession>A0ABY0ZG38</accession>
<keyword evidence="2" id="KW-1185">Reference proteome</keyword>
<dbReference type="RefSeq" id="WP_018601618.1">
    <property type="nucleotide sequence ID" value="NZ_FNTT01000002.1"/>
</dbReference>
<sequence length="142" mass="15479">MLEKIVKSKGVGFLVVDAELNQDNAEAFFTIAGAGDAGVLGKALKKFKEKHGGLWVGGKMLLTPTTIHLNANWMNRIAQDGTLDIEVPLASIRNVRFEKSLITHIVRLDTDEQCIKFRCFGAKEVAALIEETILAQASVSVL</sequence>
<protein>
    <submittedName>
        <fullName evidence="1">Uncharacterized protein</fullName>
    </submittedName>
</protein>
<name>A0ABY0ZG38_9PSED</name>
<dbReference type="EMBL" id="FNTT01000002">
    <property type="protein sequence ID" value="SEE61879.1"/>
    <property type="molecule type" value="Genomic_DNA"/>
</dbReference>
<comment type="caution">
    <text evidence="1">The sequence shown here is derived from an EMBL/GenBank/DDBJ whole genome shotgun (WGS) entry which is preliminary data.</text>
</comment>
<evidence type="ECO:0000313" key="2">
    <source>
        <dbReference type="Proteomes" id="UP000183915"/>
    </source>
</evidence>
<gene>
    <name evidence="1" type="ORF">SAMN04490188_4732</name>
</gene>
<dbReference type="Proteomes" id="UP000183915">
    <property type="component" value="Unassembled WGS sequence"/>
</dbReference>